<reference evidence="1" key="1">
    <citation type="submission" date="2022-07" db="EMBL/GenBank/DDBJ databases">
        <title>Phylogenomic reconstructions and comparative analyses of Kickxellomycotina fungi.</title>
        <authorList>
            <person name="Reynolds N.K."/>
            <person name="Stajich J.E."/>
            <person name="Barry K."/>
            <person name="Grigoriev I.V."/>
            <person name="Crous P."/>
            <person name="Smith M.E."/>
        </authorList>
    </citation>
    <scope>NUCLEOTIDE SEQUENCE</scope>
    <source>
        <strain evidence="1">CBS 102833</strain>
    </source>
</reference>
<sequence>MDGSDLEAIKAQLGSVAGGSGSNTKGNDDNAGASKQDEQRQAMLTQIVDPDAMSRLKQMAIVKADKVRAVEDMLIRMAQMRQIKKQVTEQELKELLAQINAEHEKETKIVYNRKGYDYSDDDEEYDFD</sequence>
<proteinExistence type="predicted"/>
<keyword evidence="2" id="KW-1185">Reference proteome</keyword>
<accession>A0ACC1LAY8</accession>
<comment type="caution">
    <text evidence="1">The sequence shown here is derived from an EMBL/GenBank/DDBJ whole genome shotgun (WGS) entry which is preliminary data.</text>
</comment>
<name>A0ACC1LAY8_9FUNG</name>
<gene>
    <name evidence="1" type="ORF">H4S07_004167</name>
</gene>
<evidence type="ECO:0000313" key="2">
    <source>
        <dbReference type="Proteomes" id="UP001140096"/>
    </source>
</evidence>
<evidence type="ECO:0000313" key="1">
    <source>
        <dbReference type="EMBL" id="KAJ2804726.1"/>
    </source>
</evidence>
<organism evidence="1 2">
    <name type="scientific">Coemansia furcata</name>
    <dbReference type="NCBI Taxonomy" id="417177"/>
    <lineage>
        <taxon>Eukaryota</taxon>
        <taxon>Fungi</taxon>
        <taxon>Fungi incertae sedis</taxon>
        <taxon>Zoopagomycota</taxon>
        <taxon>Kickxellomycotina</taxon>
        <taxon>Kickxellomycetes</taxon>
        <taxon>Kickxellales</taxon>
        <taxon>Kickxellaceae</taxon>
        <taxon>Coemansia</taxon>
    </lineage>
</organism>
<dbReference type="Proteomes" id="UP001140096">
    <property type="component" value="Unassembled WGS sequence"/>
</dbReference>
<protein>
    <submittedName>
        <fullName evidence="1">Uncharacterized protein</fullName>
    </submittedName>
</protein>
<dbReference type="EMBL" id="JANBUP010001593">
    <property type="protein sequence ID" value="KAJ2804726.1"/>
    <property type="molecule type" value="Genomic_DNA"/>
</dbReference>